<evidence type="ECO:0000313" key="2">
    <source>
        <dbReference type="EMBL" id="EJK56350.1"/>
    </source>
</evidence>
<protein>
    <submittedName>
        <fullName evidence="2">Uncharacterized protein</fullName>
    </submittedName>
</protein>
<feature type="compositionally biased region" description="Basic and acidic residues" evidence="1">
    <location>
        <begin position="1"/>
        <end position="10"/>
    </location>
</feature>
<sequence length="143" mass="15799">TLPTTRRRDSTAAGTTSPVPADSRSACGHTSATPGESSDDAVAFVARQRSSNLPSRRPRRGGRAVHELQRRHGGRSLRPGAGGPRPWMEMMFHVPPCACGEDRPTYVRKPSRSALPVRRAFLRRRRRGRRGEAGERFEPAPHL</sequence>
<feature type="region of interest" description="Disordered" evidence="1">
    <location>
        <begin position="1"/>
        <end position="84"/>
    </location>
</feature>
<feature type="non-terminal residue" evidence="2">
    <location>
        <position position="1"/>
    </location>
</feature>
<evidence type="ECO:0000256" key="1">
    <source>
        <dbReference type="SAM" id="MobiDB-lite"/>
    </source>
</evidence>
<proteinExistence type="predicted"/>
<feature type="region of interest" description="Disordered" evidence="1">
    <location>
        <begin position="122"/>
        <end position="143"/>
    </location>
</feature>
<name>K0RTJ5_THAOC</name>
<comment type="caution">
    <text evidence="2">The sequence shown here is derived from an EMBL/GenBank/DDBJ whole genome shotgun (WGS) entry which is preliminary data.</text>
</comment>
<dbReference type="EMBL" id="AGNL01031692">
    <property type="protein sequence ID" value="EJK56350.1"/>
    <property type="molecule type" value="Genomic_DNA"/>
</dbReference>
<reference evidence="2 3" key="1">
    <citation type="journal article" date="2012" name="Genome Biol.">
        <title>Genome and low-iron response of an oceanic diatom adapted to chronic iron limitation.</title>
        <authorList>
            <person name="Lommer M."/>
            <person name="Specht M."/>
            <person name="Roy A.S."/>
            <person name="Kraemer L."/>
            <person name="Andreson R."/>
            <person name="Gutowska M.A."/>
            <person name="Wolf J."/>
            <person name="Bergner S.V."/>
            <person name="Schilhabel M.B."/>
            <person name="Klostermeier U.C."/>
            <person name="Beiko R.G."/>
            <person name="Rosenstiel P."/>
            <person name="Hippler M."/>
            <person name="Laroche J."/>
        </authorList>
    </citation>
    <scope>NUCLEOTIDE SEQUENCE [LARGE SCALE GENOMIC DNA]</scope>
    <source>
        <strain evidence="2 3">CCMP1005</strain>
    </source>
</reference>
<accession>K0RTJ5</accession>
<organism evidence="2 3">
    <name type="scientific">Thalassiosira oceanica</name>
    <name type="common">Marine diatom</name>
    <dbReference type="NCBI Taxonomy" id="159749"/>
    <lineage>
        <taxon>Eukaryota</taxon>
        <taxon>Sar</taxon>
        <taxon>Stramenopiles</taxon>
        <taxon>Ochrophyta</taxon>
        <taxon>Bacillariophyta</taxon>
        <taxon>Coscinodiscophyceae</taxon>
        <taxon>Thalassiosirophycidae</taxon>
        <taxon>Thalassiosirales</taxon>
        <taxon>Thalassiosiraceae</taxon>
        <taxon>Thalassiosira</taxon>
    </lineage>
</organism>
<keyword evidence="3" id="KW-1185">Reference proteome</keyword>
<evidence type="ECO:0000313" key="3">
    <source>
        <dbReference type="Proteomes" id="UP000266841"/>
    </source>
</evidence>
<feature type="compositionally biased region" description="Basic and acidic residues" evidence="1">
    <location>
        <begin position="130"/>
        <end position="143"/>
    </location>
</feature>
<gene>
    <name evidence="2" type="ORF">THAOC_23783</name>
</gene>
<dbReference type="AlphaFoldDB" id="K0RTJ5"/>
<dbReference type="Proteomes" id="UP000266841">
    <property type="component" value="Unassembled WGS sequence"/>
</dbReference>